<dbReference type="Proteomes" id="UP001595665">
    <property type="component" value="Unassembled WGS sequence"/>
</dbReference>
<keyword evidence="2" id="KW-1185">Reference proteome</keyword>
<name>A0ABV7PQG7_9BURK</name>
<dbReference type="EMBL" id="JBHRVV010000002">
    <property type="protein sequence ID" value="MFC3461483.1"/>
    <property type="molecule type" value="Genomic_DNA"/>
</dbReference>
<gene>
    <name evidence="1" type="ORF">ACFOPH_25055</name>
</gene>
<accession>A0ABV7PQG7</accession>
<sequence>MTVVSRLTRIVRLAIAPLKGFFSLKTETVLPVFDPERTTLCAHLKEVARRDTILYFEPFKFAVRAFKQERAKPF</sequence>
<dbReference type="RefSeq" id="WP_379738101.1">
    <property type="nucleotide sequence ID" value="NZ_JBHRVV010000002.1"/>
</dbReference>
<evidence type="ECO:0000313" key="2">
    <source>
        <dbReference type="Proteomes" id="UP001595665"/>
    </source>
</evidence>
<protein>
    <submittedName>
        <fullName evidence="1">Uncharacterized protein</fullName>
    </submittedName>
</protein>
<evidence type="ECO:0000313" key="1">
    <source>
        <dbReference type="EMBL" id="MFC3461483.1"/>
    </source>
</evidence>
<proteinExistence type="predicted"/>
<reference evidence="2" key="1">
    <citation type="journal article" date="2019" name="Int. J. Syst. Evol. Microbiol.">
        <title>The Global Catalogue of Microorganisms (GCM) 10K type strain sequencing project: providing services to taxonomists for standard genome sequencing and annotation.</title>
        <authorList>
            <consortium name="The Broad Institute Genomics Platform"/>
            <consortium name="The Broad Institute Genome Sequencing Center for Infectious Disease"/>
            <person name="Wu L."/>
            <person name="Ma J."/>
        </authorList>
    </citation>
    <scope>NUCLEOTIDE SEQUENCE [LARGE SCALE GENOMIC DNA]</scope>
    <source>
        <strain evidence="2">CCM 7480</strain>
    </source>
</reference>
<comment type="caution">
    <text evidence="1">The sequence shown here is derived from an EMBL/GenBank/DDBJ whole genome shotgun (WGS) entry which is preliminary data.</text>
</comment>
<organism evidence="1 2">
    <name type="scientific">Massilia haematophila</name>
    <dbReference type="NCBI Taxonomy" id="457923"/>
    <lineage>
        <taxon>Bacteria</taxon>
        <taxon>Pseudomonadati</taxon>
        <taxon>Pseudomonadota</taxon>
        <taxon>Betaproteobacteria</taxon>
        <taxon>Burkholderiales</taxon>
        <taxon>Oxalobacteraceae</taxon>
        <taxon>Telluria group</taxon>
        <taxon>Massilia</taxon>
    </lineage>
</organism>